<feature type="domain" description="C2" evidence="3">
    <location>
        <begin position="2007"/>
        <end position="2134"/>
    </location>
</feature>
<gene>
    <name evidence="4" type="ORF">BSAL_55030</name>
</gene>
<keyword evidence="5" id="KW-1185">Reference proteome</keyword>
<feature type="coiled-coil region" evidence="1">
    <location>
        <begin position="529"/>
        <end position="609"/>
    </location>
</feature>
<dbReference type="Gene3D" id="1.20.920.60">
    <property type="match status" value="1"/>
</dbReference>
<dbReference type="GO" id="GO:0005868">
    <property type="term" value="C:cytoplasmic dynein complex"/>
    <property type="evidence" value="ECO:0007669"/>
    <property type="project" value="TreeGrafter"/>
</dbReference>
<dbReference type="Proteomes" id="UP000051952">
    <property type="component" value="Unassembled WGS sequence"/>
</dbReference>
<feature type="coiled-coil region" evidence="1">
    <location>
        <begin position="1079"/>
        <end position="1341"/>
    </location>
</feature>
<proteinExistence type="predicted"/>
<feature type="coiled-coil region" evidence="1">
    <location>
        <begin position="1836"/>
        <end position="1884"/>
    </location>
</feature>
<dbReference type="SUPFAM" id="SSF49562">
    <property type="entry name" value="C2 domain (Calcium/lipid-binding domain, CaLB)"/>
    <property type="match status" value="1"/>
</dbReference>
<dbReference type="GO" id="GO:0007052">
    <property type="term" value="P:mitotic spindle organization"/>
    <property type="evidence" value="ECO:0007669"/>
    <property type="project" value="TreeGrafter"/>
</dbReference>
<evidence type="ECO:0000313" key="5">
    <source>
        <dbReference type="Proteomes" id="UP000051952"/>
    </source>
</evidence>
<dbReference type="InterPro" id="IPR026983">
    <property type="entry name" value="DHC"/>
</dbReference>
<dbReference type="PANTHER" id="PTHR10676">
    <property type="entry name" value="DYNEIN HEAVY CHAIN FAMILY PROTEIN"/>
    <property type="match status" value="1"/>
</dbReference>
<dbReference type="InterPro" id="IPR000008">
    <property type="entry name" value="C2_dom"/>
</dbReference>
<organism evidence="4 5">
    <name type="scientific">Bodo saltans</name>
    <name type="common">Flagellated protozoan</name>
    <dbReference type="NCBI Taxonomy" id="75058"/>
    <lineage>
        <taxon>Eukaryota</taxon>
        <taxon>Discoba</taxon>
        <taxon>Euglenozoa</taxon>
        <taxon>Kinetoplastea</taxon>
        <taxon>Metakinetoplastina</taxon>
        <taxon>Eubodonida</taxon>
        <taxon>Bodonidae</taxon>
        <taxon>Bodo</taxon>
    </lineage>
</organism>
<feature type="coiled-coil region" evidence="1">
    <location>
        <begin position="1439"/>
        <end position="1536"/>
    </location>
</feature>
<sequence length="2215" mass="251983">MNLVVNLFFQHNLKKHTNMEVGDLVAYEFVTPNGDWSWSIGTVEDCSRTCLVDISQWTDSSSGRLHGKDATEYFESLRDAEESDQAAKRLVEEVRAMRMQIMQQRAEAEENERRARERLVAAQEDVRQINAGDIREMRSYRTPPTLVKETLAAVLCLLRQSPVPETWENVQRVIRNREESDQAAKRLVEEVRAMRMQIMQQRAEAEENERRARERLLAAQEDVRQINAGDIREMRSYRTPPTLVKETLAAVLCLLRQSPVPETWENVQRVIRNQNFITNVINLDPNDEDTALNRTVMSHYLSNPAMTVENVNLASRAAGPLLKWLFAKIGATSAIVELRAFDKEVHTASMQLKRKSERIAILQQKAVVSQKRAAELRDSAMQSNLSFRKAPGEGGKSEVQQQNLWSKDTSESSRLTILTTSILCNFGVEHGNKRLLSTDEQNMVSEAHQTARRDNSDRLNFALESLAAREKEVQQLQEKLVALEAQSDSMEASFNEEKHRADRYVQIANDEAAASERIQSAYREEVALSKAAQQRVRTLEQACRELQTQLDSVTETLQEQTSALTKERIAFQAENEHIKEALLEANTAHNELQHAYEVLQANLETVKEVNAEEVHSLELERDAATIEAATLQHHLETERETSKQLRTTIDQDHVGYMDDIVRRETSWLSSKKQLEHDIHVLERRIAELQDHQEKTKESIEQSATEHQTSSQDLRERLRNQSHALEDTQAALSLAEAQNIRLTEELEARQKQHDDEVQRLSTTVEELEACRDDLENRLALEEHSSSEASKAKSMLKQRLEEAHTAFQNELEAAHAAHVSAEATLQEHQAETAASLAAAQAELDASTTRESELTVKYNELLQALQSTERQLSLAKDAHSTSSEEQSVTQRRLSTVGFELEKKHADLAEATSELNRVKEEHQATTRSLAALTANHEELSQKHRDQSQQLTATNESLHSAKLELDRIQEALKESEETLRETSELLKQRESDLAEAQTNMERSDESLKQTNLELVSVKDTYEKLHSDYERVSQGLDAEQASHKSTQGELNAITTALQERELELQHVSHELKVVRDTQGATSSDLQAALSARDELSLRLLQLTDELQSSEKQQKETAETLGELQAEHKESVEELLSLKKAQQQLSEDLTRTTEELQLLHQAHQVTNESLSAVSSEYQRKSADVDETSATLVQLQEEKRATEEVLANVNAALHQQTAEADRCAEELSALQDAHEVTEKNLEDTSSKLAATRNELDAVNTQLKTLKESHDATTKQLTNLEAAHDAALKDLQRSAAELSATKQTLTNTSDENTKELVRLRSDLHHKSDSIGALRQEIEQLRIREQQSNSRYDMLVTEKSLLLRELEAQGERHRIESTALQAHIEALRTAALQKEGADTEAESRNAADRAREFEEMQSRLERELQYMQSVHTNIVSQHVQLERELRTHVEGLMKENEQQRGQLRACEDKCTEAQQRLDDSRESSRGFAFKLSAAEEQISKLLQAVQTSEQHCTDLEHQVALLTQALDNAEDHASELVAQSENQRKAIEVLDGAQEAAEAMDEERRADMEALIFERDELLERLQSVSAARETQEALLEKRVQEEQQCQRELQRDIDALSEKLMDSNRARVQSSNEHTLAIERLQQEKRDAVDDLLRQLEASHEVEEESRRRNRILTMENDTLSLATQHKDGEETHDSNRARVQSSNEHTLAIERLQQEKRDAVDDLLRQLEASHEVEEESRRRNRILTMENDTLSLATQHKDGEIAELQSVRQHEANDRQQRLEELVNLHREQLSALRKERDTVIRDLHSEEMRRSDMEFQLAEVKSRPSARYETTNEDGTRIVGTSSLEQSQIDELRHRLNTLQRDMDKDAQLLREKDNQLRDMSRRVVEYELLTTEQDQKRSEAAAALRERDAELRERELVLERERLLRNDRDKAHRAEMEELQRRVVHLEISGSEVETTRSAQSKGAAAPRRKSIEVVQPPQSKPRDSPPPLNPAALHRHNNLSNNWQPLGHNNKDATPSVATSTSRKDPNADLVTGAHLVVMIRKVADLQVNGKPFKATEVYAKLKTIKEKHRSTYKPLRNLAADFDEQFVFHLAQPTHDVVHISIVARSPGSLFDNEVTIGDVDLSMATLSKGVPRTRTYTIVQDARTKKARPSGLIEIVLRTDDFGAATTPSAATVASEEMRYQAMFQTALTEHPEYLHAIEVYMAGEGAAIEEASKKVR</sequence>
<dbReference type="EMBL" id="CYKH01000146">
    <property type="protein sequence ID" value="CUE73299.1"/>
    <property type="molecule type" value="Genomic_DNA"/>
</dbReference>
<feature type="coiled-coil region" evidence="1">
    <location>
        <begin position="170"/>
        <end position="222"/>
    </location>
</feature>
<dbReference type="GO" id="GO:0008569">
    <property type="term" value="F:minus-end-directed microtubule motor activity"/>
    <property type="evidence" value="ECO:0007669"/>
    <property type="project" value="TreeGrafter"/>
</dbReference>
<feature type="compositionally biased region" description="Polar residues" evidence="2">
    <location>
        <begin position="700"/>
        <end position="711"/>
    </location>
</feature>
<dbReference type="CDD" id="cd00030">
    <property type="entry name" value="C2"/>
    <property type="match status" value="1"/>
</dbReference>
<feature type="compositionally biased region" description="Basic and acidic residues" evidence="2">
    <location>
        <begin position="1676"/>
        <end position="1688"/>
    </location>
</feature>
<dbReference type="GO" id="GO:0031122">
    <property type="term" value="P:cytoplasmic microtubule organization"/>
    <property type="evidence" value="ECO:0007669"/>
    <property type="project" value="TreeGrafter"/>
</dbReference>
<dbReference type="OrthoDB" id="447173at2759"/>
<evidence type="ECO:0000256" key="1">
    <source>
        <dbReference type="SAM" id="Coils"/>
    </source>
</evidence>
<reference evidence="5" key="1">
    <citation type="submission" date="2015-09" db="EMBL/GenBank/DDBJ databases">
        <authorList>
            <consortium name="Pathogen Informatics"/>
        </authorList>
    </citation>
    <scope>NUCLEOTIDE SEQUENCE [LARGE SCALE GENOMIC DNA]</scope>
    <source>
        <strain evidence="5">Lake Konstanz</strain>
    </source>
</reference>
<dbReference type="OMA" id="VFYAQNY"/>
<feature type="compositionally biased region" description="Basic and acidic residues" evidence="2">
    <location>
        <begin position="932"/>
        <end position="942"/>
    </location>
</feature>
<feature type="compositionally biased region" description="Polar residues" evidence="2">
    <location>
        <begin position="2008"/>
        <end position="2017"/>
    </location>
</feature>
<dbReference type="InterPro" id="IPR035892">
    <property type="entry name" value="C2_domain_sf"/>
</dbReference>
<feature type="coiled-coil region" evidence="1">
    <location>
        <begin position="80"/>
        <end position="125"/>
    </location>
</feature>
<feature type="region of interest" description="Disordered" evidence="2">
    <location>
        <begin position="932"/>
        <end position="951"/>
    </location>
</feature>
<feature type="coiled-coil region" evidence="1">
    <location>
        <begin position="459"/>
        <end position="493"/>
    </location>
</feature>
<evidence type="ECO:0000313" key="4">
    <source>
        <dbReference type="EMBL" id="CUE73299.1"/>
    </source>
</evidence>
<evidence type="ECO:0000256" key="2">
    <source>
        <dbReference type="SAM" id="MobiDB-lite"/>
    </source>
</evidence>
<feature type="compositionally biased region" description="Polar residues" evidence="2">
    <location>
        <begin position="1947"/>
        <end position="1956"/>
    </location>
</feature>
<dbReference type="Pfam" id="PF00168">
    <property type="entry name" value="C2"/>
    <property type="match status" value="1"/>
</dbReference>
<dbReference type="PANTHER" id="PTHR10676:SF314">
    <property type="entry name" value="CYTOPLASMIC DYNEIN 1 HEAVY CHAIN 1"/>
    <property type="match status" value="1"/>
</dbReference>
<dbReference type="GO" id="GO:0005938">
    <property type="term" value="C:cell cortex"/>
    <property type="evidence" value="ECO:0007669"/>
    <property type="project" value="TreeGrafter"/>
</dbReference>
<dbReference type="Pfam" id="PF12777">
    <property type="entry name" value="MT"/>
    <property type="match status" value="1"/>
</dbReference>
<dbReference type="GO" id="GO:0005881">
    <property type="term" value="C:cytoplasmic microtubule"/>
    <property type="evidence" value="ECO:0007669"/>
    <property type="project" value="TreeGrafter"/>
</dbReference>
<dbReference type="Gene3D" id="1.20.920.20">
    <property type="match status" value="1"/>
</dbReference>
<dbReference type="Gene3D" id="2.60.40.150">
    <property type="entry name" value="C2 domain"/>
    <property type="match status" value="1"/>
</dbReference>
<keyword evidence="1" id="KW-0175">Coiled coil</keyword>
<name>A0A0S4IME7_BODSA</name>
<feature type="region of interest" description="Disordered" evidence="2">
    <location>
        <begin position="691"/>
        <end position="714"/>
    </location>
</feature>
<feature type="region of interest" description="Disordered" evidence="2">
    <location>
        <begin position="1947"/>
        <end position="2023"/>
    </location>
</feature>
<protein>
    <recommendedName>
        <fullName evidence="3">C2 domain-containing protein</fullName>
    </recommendedName>
</protein>
<evidence type="ECO:0000259" key="3">
    <source>
        <dbReference type="PROSITE" id="PS50004"/>
    </source>
</evidence>
<accession>A0A0S4IME7</accession>
<dbReference type="InterPro" id="IPR024743">
    <property type="entry name" value="Dynein_HC_stalk"/>
</dbReference>
<dbReference type="GO" id="GO:0051959">
    <property type="term" value="F:dynein light intermediate chain binding"/>
    <property type="evidence" value="ECO:0007669"/>
    <property type="project" value="InterPro"/>
</dbReference>
<dbReference type="SUPFAM" id="SSF57997">
    <property type="entry name" value="Tropomyosin"/>
    <property type="match status" value="1"/>
</dbReference>
<dbReference type="GO" id="GO:0007018">
    <property type="term" value="P:microtubule-based movement"/>
    <property type="evidence" value="ECO:0007669"/>
    <property type="project" value="InterPro"/>
</dbReference>
<feature type="coiled-coil region" evidence="1">
    <location>
        <begin position="1575"/>
        <end position="1649"/>
    </location>
</feature>
<dbReference type="GO" id="GO:0045505">
    <property type="term" value="F:dynein intermediate chain binding"/>
    <property type="evidence" value="ECO:0007669"/>
    <property type="project" value="InterPro"/>
</dbReference>
<feature type="region of interest" description="Disordered" evidence="2">
    <location>
        <begin position="1675"/>
        <end position="1697"/>
    </location>
</feature>
<dbReference type="PROSITE" id="PS50004">
    <property type="entry name" value="C2"/>
    <property type="match status" value="1"/>
</dbReference>
<dbReference type="GO" id="GO:0007097">
    <property type="term" value="P:nuclear migration"/>
    <property type="evidence" value="ECO:0007669"/>
    <property type="project" value="TreeGrafter"/>
</dbReference>